<organism evidence="15">
    <name type="scientific">Mesocestoides corti</name>
    <name type="common">Flatworm</name>
    <dbReference type="NCBI Taxonomy" id="53468"/>
    <lineage>
        <taxon>Eukaryota</taxon>
        <taxon>Metazoa</taxon>
        <taxon>Spiralia</taxon>
        <taxon>Lophotrochozoa</taxon>
        <taxon>Platyhelminthes</taxon>
        <taxon>Cestoda</taxon>
        <taxon>Eucestoda</taxon>
        <taxon>Cyclophyllidea</taxon>
        <taxon>Mesocestoididae</taxon>
        <taxon>Mesocestoides</taxon>
    </lineage>
</organism>
<dbReference type="Gene3D" id="3.30.40.10">
    <property type="entry name" value="Zinc/RING finger domain, C3HC4 (zinc finger)"/>
    <property type="match status" value="1"/>
</dbReference>
<dbReference type="Gene3D" id="3.30.800.10">
    <property type="entry name" value="Phosphatidylinositol Phosphate Kinase II Beta"/>
    <property type="match status" value="1"/>
</dbReference>
<evidence type="ECO:0000259" key="14">
    <source>
        <dbReference type="PROSITE" id="PS51455"/>
    </source>
</evidence>
<dbReference type="GO" id="GO:0005524">
    <property type="term" value="F:ATP binding"/>
    <property type="evidence" value="ECO:0007669"/>
    <property type="project" value="UniProtKB-UniRule"/>
</dbReference>
<feature type="compositionally biased region" description="Low complexity" evidence="11">
    <location>
        <begin position="137"/>
        <end position="147"/>
    </location>
</feature>
<proteinExistence type="predicted"/>
<dbReference type="GO" id="GO:0046854">
    <property type="term" value="P:phosphatidylinositol phosphate biosynthetic process"/>
    <property type="evidence" value="ECO:0007669"/>
    <property type="project" value="TreeGrafter"/>
</dbReference>
<evidence type="ECO:0000256" key="6">
    <source>
        <dbReference type="ARBA" id="ARBA00022777"/>
    </source>
</evidence>
<dbReference type="InterPro" id="IPR044769">
    <property type="entry name" value="PIKfyve_PIPKc"/>
</dbReference>
<dbReference type="WBParaSite" id="MCU_008324-RG">
    <property type="protein sequence ID" value="MCU_008324-RG"/>
    <property type="gene ID" value="MCU_008324"/>
</dbReference>
<feature type="compositionally biased region" description="Polar residues" evidence="11">
    <location>
        <begin position="918"/>
        <end position="930"/>
    </location>
</feature>
<dbReference type="InterPro" id="IPR013083">
    <property type="entry name" value="Znf_RING/FYVE/PHD"/>
</dbReference>
<dbReference type="InterPro" id="IPR002498">
    <property type="entry name" value="PInositol-4-P-4/5-kinase_core"/>
</dbReference>
<feature type="compositionally biased region" description="Pro residues" evidence="11">
    <location>
        <begin position="1413"/>
        <end position="1423"/>
    </location>
</feature>
<dbReference type="PROSITE" id="PS50178">
    <property type="entry name" value="ZF_FYVE"/>
    <property type="match status" value="1"/>
</dbReference>
<dbReference type="SUPFAM" id="SSF52029">
    <property type="entry name" value="GroEL apical domain-like"/>
    <property type="match status" value="1"/>
</dbReference>
<evidence type="ECO:0000256" key="3">
    <source>
        <dbReference type="ARBA" id="ARBA00022723"/>
    </source>
</evidence>
<dbReference type="InterPro" id="IPR000591">
    <property type="entry name" value="DEP_dom"/>
</dbReference>
<dbReference type="Pfam" id="PF01504">
    <property type="entry name" value="PIP5K"/>
    <property type="match status" value="2"/>
</dbReference>
<keyword evidence="2 10" id="KW-0808">Transferase</keyword>
<dbReference type="EC" id="2.7.1.150" evidence="1"/>
<evidence type="ECO:0000256" key="8">
    <source>
        <dbReference type="ARBA" id="ARBA00022840"/>
    </source>
</evidence>
<dbReference type="PROSITE" id="PS50186">
    <property type="entry name" value="DEP"/>
    <property type="match status" value="1"/>
</dbReference>
<dbReference type="InterPro" id="IPR017455">
    <property type="entry name" value="Znf_FYVE-rel"/>
</dbReference>
<dbReference type="SUPFAM" id="SSF46785">
    <property type="entry name" value="Winged helix' DNA-binding domain"/>
    <property type="match status" value="1"/>
</dbReference>
<keyword evidence="3" id="KW-0479">Metal-binding</keyword>
<dbReference type="InterPro" id="IPR036390">
    <property type="entry name" value="WH_DNA-bd_sf"/>
</dbReference>
<dbReference type="GO" id="GO:0008270">
    <property type="term" value="F:zinc ion binding"/>
    <property type="evidence" value="ECO:0007669"/>
    <property type="project" value="UniProtKB-KW"/>
</dbReference>
<evidence type="ECO:0000256" key="7">
    <source>
        <dbReference type="ARBA" id="ARBA00022833"/>
    </source>
</evidence>
<dbReference type="PANTHER" id="PTHR45748">
    <property type="entry name" value="1-PHOSPHATIDYLINOSITOL 3-PHOSPHATE 5-KINASE-RELATED"/>
    <property type="match status" value="1"/>
</dbReference>
<feature type="region of interest" description="Disordered" evidence="11">
    <location>
        <begin position="1674"/>
        <end position="1699"/>
    </location>
</feature>
<dbReference type="Gene3D" id="3.50.7.10">
    <property type="entry name" value="GroEL"/>
    <property type="match status" value="1"/>
</dbReference>
<dbReference type="Pfam" id="PF01363">
    <property type="entry name" value="FYVE"/>
    <property type="match status" value="1"/>
</dbReference>
<dbReference type="SMART" id="SM00064">
    <property type="entry name" value="FYVE"/>
    <property type="match status" value="1"/>
</dbReference>
<feature type="region of interest" description="Disordered" evidence="11">
    <location>
        <begin position="137"/>
        <end position="156"/>
    </location>
</feature>
<dbReference type="SUPFAM" id="SSF57903">
    <property type="entry name" value="FYVE/PHD zinc finger"/>
    <property type="match status" value="1"/>
</dbReference>
<dbReference type="InterPro" id="IPR036388">
    <property type="entry name" value="WH-like_DNA-bd_sf"/>
</dbReference>
<dbReference type="Gene3D" id="1.10.10.10">
    <property type="entry name" value="Winged helix-like DNA-binding domain superfamily/Winged helix DNA-binding domain"/>
    <property type="match status" value="1"/>
</dbReference>
<evidence type="ECO:0000256" key="1">
    <source>
        <dbReference type="ARBA" id="ARBA00012009"/>
    </source>
</evidence>
<keyword evidence="4 10" id="KW-0547">Nucleotide-binding</keyword>
<protein>
    <recommendedName>
        <fullName evidence="1">1-phosphatidylinositol-3-phosphate 5-kinase</fullName>
        <ecNumber evidence="1">2.7.1.150</ecNumber>
    </recommendedName>
</protein>
<dbReference type="CDD" id="cd17300">
    <property type="entry name" value="PIPKc_PIKfyve"/>
    <property type="match status" value="1"/>
</dbReference>
<feature type="region of interest" description="Disordered" evidence="11">
    <location>
        <begin position="1453"/>
        <end position="1484"/>
    </location>
</feature>
<evidence type="ECO:0000259" key="12">
    <source>
        <dbReference type="PROSITE" id="PS50178"/>
    </source>
</evidence>
<evidence type="ECO:0000256" key="2">
    <source>
        <dbReference type="ARBA" id="ARBA00022679"/>
    </source>
</evidence>
<feature type="compositionally biased region" description="Polar residues" evidence="11">
    <location>
        <begin position="1607"/>
        <end position="1618"/>
    </location>
</feature>
<dbReference type="InterPro" id="IPR027484">
    <property type="entry name" value="PInositol-4-P-5-kinase_N"/>
</dbReference>
<dbReference type="Pfam" id="PF00118">
    <property type="entry name" value="Cpn60_TCP1"/>
    <property type="match status" value="1"/>
</dbReference>
<dbReference type="SMART" id="SM00330">
    <property type="entry name" value="PIPKc"/>
    <property type="match status" value="1"/>
</dbReference>
<feature type="domain" description="PIPK" evidence="14">
    <location>
        <begin position="1663"/>
        <end position="2030"/>
    </location>
</feature>
<dbReference type="InterPro" id="IPR027409">
    <property type="entry name" value="GroEL-like_apical_dom_sf"/>
</dbReference>
<keyword evidence="5 9" id="KW-0863">Zinc-finger</keyword>
<keyword evidence="7" id="KW-0862">Zinc</keyword>
<feature type="region of interest" description="Disordered" evidence="11">
    <location>
        <begin position="1607"/>
        <end position="1636"/>
    </location>
</feature>
<dbReference type="SUPFAM" id="SSF56104">
    <property type="entry name" value="SAICAR synthase-like"/>
    <property type="match status" value="1"/>
</dbReference>
<keyword evidence="6 10" id="KW-0418">Kinase</keyword>
<feature type="region of interest" description="Disordered" evidence="11">
    <location>
        <begin position="1398"/>
        <end position="1429"/>
    </location>
</feature>
<dbReference type="InterPro" id="IPR000306">
    <property type="entry name" value="Znf_FYVE"/>
</dbReference>
<feature type="compositionally biased region" description="Low complexity" evidence="11">
    <location>
        <begin position="1690"/>
        <end position="1699"/>
    </location>
</feature>
<name>A0A5K3FJJ2_MESCO</name>
<evidence type="ECO:0000256" key="10">
    <source>
        <dbReference type="PROSITE-ProRule" id="PRU00781"/>
    </source>
</evidence>
<reference evidence="15" key="1">
    <citation type="submission" date="2019-11" db="UniProtKB">
        <authorList>
            <consortium name="WormBaseParasite"/>
        </authorList>
    </citation>
    <scope>IDENTIFICATION</scope>
</reference>
<dbReference type="PANTHER" id="PTHR45748:SF7">
    <property type="entry name" value="1-PHOSPHATIDYLINOSITOL 3-PHOSPHATE 5-KINASE-RELATED"/>
    <property type="match status" value="1"/>
</dbReference>
<evidence type="ECO:0000256" key="4">
    <source>
        <dbReference type="ARBA" id="ARBA00022741"/>
    </source>
</evidence>
<feature type="region of interest" description="Disordered" evidence="11">
    <location>
        <begin position="912"/>
        <end position="933"/>
    </location>
</feature>
<evidence type="ECO:0000259" key="13">
    <source>
        <dbReference type="PROSITE" id="PS50186"/>
    </source>
</evidence>
<evidence type="ECO:0000256" key="11">
    <source>
        <dbReference type="SAM" id="MobiDB-lite"/>
    </source>
</evidence>
<feature type="region of interest" description="Disordered" evidence="11">
    <location>
        <begin position="1501"/>
        <end position="1530"/>
    </location>
</feature>
<feature type="domain" description="FYVE-type" evidence="12">
    <location>
        <begin position="64"/>
        <end position="124"/>
    </location>
</feature>
<dbReference type="GO" id="GO:0000285">
    <property type="term" value="F:1-phosphatidylinositol-3-phosphate 5-kinase activity"/>
    <property type="evidence" value="ECO:0007669"/>
    <property type="project" value="UniProtKB-EC"/>
</dbReference>
<sequence length="2050" mass="227128">MFSNFIKHFKALPSGEAETQSQNQALYPEDTINEELSPFIGNSSPSALSKQPMASRSKSHWIPDSHCQECFECGSKFTTFLRRHHCRFCGRIFCSHCSAHLLDGLSVGLPGPQRACGFCATNHEMLVTSTVAFSESTVTSLPTPSSPNQNPGFSSSDLDFLADGPDNLFPSSNSVVQSSRDRLFSTDGVQTWHPRQVHQRSQLPNLFPVADDNPPSPRKPASSFSVDGRHLLPDIQTFFYLWFKMTCPSSLECVSEEPKSPGLSFFTRSVVNTRQSFNIGVPVGQMTSNSSLSTAQSHIPLQDVMVGSARCASGQQIVDWLVSNSDGRLDSREKACALCEAYVKASFLTPMDSTAPPGKFVDGPVLYRMQTELNDSPRLPRRTQSAVCDHTLPEISHDCKPPLPPTPPKCHPKTEASFPLDEALCLDPVSAEFSPQKVTGQAEFDPATSHQELSTCHRGSTKLRKLYANYLNRLIQQETRDHYLSREWNSVISTAVSMLCKDLKVDLRQVLLKNLQARLTSPPPADSSQQSSLIDNWNLHDFCPSKYSAMSVLRYVHVKKVVDEDISCQLLNGVAFTGHLVHKHLPTHLYRPRILILASAITYERNVYKRTWLESYAAQEEEYLGNCVAKILSFHPTVLLTGGGISNIALTMLVKAGIAVFCNVKRSILARLAAGTGAEIVGSTDALLSGSYEVSGKRTTSPIGTCQWYKLITVPQPSASPKPVCIFSFIDLPSSDLAQSVRWLHIPGLHSVSNIDEVEDALCEAESLRMPAYSIILKGPDLAILKLAKRCLKFALMSCFNGYLERAYLADAHIVPHNNSLEWDSSSAASIDTAGLESVDQSALASHLRGRFFNLSPLVVSELPFLASPQGRRTPLFDFYFYLVDWPESRRLNDALKQKAVVVRANMYAARKPPSKYSLPSSEPARTSETPLGDLQFTGVGKLAPEDEVAYKAARSLAFTANKRGSTFLCTWTAMGRLNTKSLSQSAATKAPPTPRLQVKKRKDKRLTRSIRDARSHTSMYVLRSVFSARSAIYPEPCLPSWVVGIEVYGGNDLPLGAFLEQFCFRSKSCLNPECNTPMLDHVQRFTQTAGSVELTLQTVEPAKPVIPLVGCVPISMWTFCSTCRQTSPLQPMSLSAWHLSFMKFLDLLINSPDCLTHVGAECSAKHLRHCFCAGKTQATFRYHPIAIYEVCMPPITVRIFFPRSGHKTQVACVNSPAEMPDYLRNEVHATLKKYYEITTLVKSHLVNLKNDTVCADLLRLVDAFEQNLHLEFTKSQVKSRIEVLACLFDCLSPTPPSTTNPDEAHTTRLLLNSPIDSVATDVCSLEEVGAGTSDDNDSLNSADIDSKPAWNRKLVSLSYEEKIALISALLSTIKRWLFNFANDWNTRISQFNSTAKMLEKAQSRQHRRQHQPLPPAQDPPPDSCGSVELGGVRTAAFESYLGTTPDLDLVSEEADSAGCSRKDASDGATASYAIPEPPADNKPVTTVETVKRLLTAMLPGGGDHRLCADPQPPSEHPQVPPPNSGSPLSLALALHPLTSVDASHTDAPPLMCPTEELVNEISKIAILEASPDVYIMDQEITTIIAYTLASDAYLMKFQTLLTQPQINNSSSSSAQLKRSNRSLEQKTADVVEKRSSRRMGSLTFKKDSLPSRLSTLEEVEEVTRAAESLERVDRDAECGSTTSDETKSSKACPSAAPSDPHIEIRTLSTPTLFRCRYNVLPPFFIMPTEFSDATTTFFCRVYYAQEFHQLRKLILPQGEAAFIRSLSRCKNWDAQGGKSGSYFMKTHDERFVVKEVSGIELKTFHDVNRQYFDYLMSAASVQRLSLLARIFGIFHVDFKNSSTGETRRLDVLVMENLFHNRPGITQIYDLKGSLRGRLIVNSENAASTGCTSGPTTTDTSTRRALGADSGAATTTQAPVLLDQNFINESLENPIYLRLHSKNALMHCLSVDTQFLTDLFIMDYSLLVGVDGATGHLVVGIIDYLRKFTLNKRLEMFIKQTLTSVQGPMPTVIMPVDYRERLLDQMERNFHLVPDQWYDSLANHREVWRC</sequence>
<dbReference type="InterPro" id="IPR011011">
    <property type="entry name" value="Znf_FYVE_PHD"/>
</dbReference>
<dbReference type="CDD" id="cd04371">
    <property type="entry name" value="DEP"/>
    <property type="match status" value="1"/>
</dbReference>
<dbReference type="InterPro" id="IPR027483">
    <property type="entry name" value="PInositol-4-P-4/5-kinase_C_sf"/>
</dbReference>
<feature type="compositionally biased region" description="Pro residues" evidence="11">
    <location>
        <begin position="1511"/>
        <end position="1525"/>
    </location>
</feature>
<dbReference type="InterPro" id="IPR002423">
    <property type="entry name" value="Cpn60/GroEL/TCP-1"/>
</dbReference>
<dbReference type="GO" id="GO:0010008">
    <property type="term" value="C:endosome membrane"/>
    <property type="evidence" value="ECO:0007669"/>
    <property type="project" value="TreeGrafter"/>
</dbReference>
<dbReference type="GO" id="GO:0035556">
    <property type="term" value="P:intracellular signal transduction"/>
    <property type="evidence" value="ECO:0007669"/>
    <property type="project" value="InterPro"/>
</dbReference>
<accession>A0A5K3FJJ2</accession>
<evidence type="ECO:0000256" key="9">
    <source>
        <dbReference type="PROSITE-ProRule" id="PRU00091"/>
    </source>
</evidence>
<evidence type="ECO:0000256" key="5">
    <source>
        <dbReference type="ARBA" id="ARBA00022771"/>
    </source>
</evidence>
<dbReference type="Gene3D" id="3.30.810.10">
    <property type="entry name" value="2-Layer Sandwich"/>
    <property type="match status" value="1"/>
</dbReference>
<dbReference type="PROSITE" id="PS51455">
    <property type="entry name" value="PIPK"/>
    <property type="match status" value="1"/>
</dbReference>
<keyword evidence="8 10" id="KW-0067">ATP-binding</keyword>
<evidence type="ECO:0000313" key="15">
    <source>
        <dbReference type="WBParaSite" id="MCU_008324-RG"/>
    </source>
</evidence>
<feature type="domain" description="DEP" evidence="13">
    <location>
        <begin position="288"/>
        <end position="371"/>
    </location>
</feature>
<feature type="compositionally biased region" description="Basic and acidic residues" evidence="11">
    <location>
        <begin position="1622"/>
        <end position="1635"/>
    </location>
</feature>